<evidence type="ECO:0000313" key="2">
    <source>
        <dbReference type="EMBL" id="MBB2176126.1"/>
    </source>
</evidence>
<keyword evidence="1" id="KW-0812">Transmembrane</keyword>
<organism evidence="2 3">
    <name type="scientific">Gluconacetobacter johannae</name>
    <dbReference type="NCBI Taxonomy" id="112140"/>
    <lineage>
        <taxon>Bacteria</taxon>
        <taxon>Pseudomonadati</taxon>
        <taxon>Pseudomonadota</taxon>
        <taxon>Alphaproteobacteria</taxon>
        <taxon>Acetobacterales</taxon>
        <taxon>Acetobacteraceae</taxon>
        <taxon>Gluconacetobacter</taxon>
    </lineage>
</organism>
<dbReference type="GO" id="GO:0003677">
    <property type="term" value="F:DNA binding"/>
    <property type="evidence" value="ECO:0007669"/>
    <property type="project" value="UniProtKB-KW"/>
</dbReference>
<reference evidence="2 3" key="1">
    <citation type="submission" date="2020-04" db="EMBL/GenBank/DDBJ databases">
        <title>Description of novel Gluconacetobacter.</title>
        <authorList>
            <person name="Sombolestani A."/>
        </authorList>
    </citation>
    <scope>NUCLEOTIDE SEQUENCE [LARGE SCALE GENOMIC DNA]</scope>
    <source>
        <strain evidence="2 3">LMG 21312</strain>
    </source>
</reference>
<keyword evidence="2" id="KW-0238">DNA-binding</keyword>
<sequence length="156" mass="16951">MNGRSPLDGASDSAATVHAFPLRRMLPLREAAAYLGVPARRLRVLGLLGAGPRPAVRHGRDLMYRVEDLDRFVGLLYSRARISLGEQTRQRQDWRTRIAAPGAAATGGRQGPVDPCMQMLTLDALVSAGGPLALKMLFVSGLGLIFLSHTPLLWRL</sequence>
<protein>
    <submittedName>
        <fullName evidence="2">DNA-binding protein</fullName>
    </submittedName>
</protein>
<name>A0A7W4P3G2_9PROT</name>
<evidence type="ECO:0000313" key="3">
    <source>
        <dbReference type="Proteomes" id="UP000561066"/>
    </source>
</evidence>
<proteinExistence type="predicted"/>
<keyword evidence="1" id="KW-0472">Membrane</keyword>
<evidence type="ECO:0000256" key="1">
    <source>
        <dbReference type="SAM" id="Phobius"/>
    </source>
</evidence>
<dbReference type="Proteomes" id="UP000561066">
    <property type="component" value="Unassembled WGS sequence"/>
</dbReference>
<gene>
    <name evidence="2" type="ORF">HLH21_09305</name>
</gene>
<feature type="transmembrane region" description="Helical" evidence="1">
    <location>
        <begin position="132"/>
        <end position="154"/>
    </location>
</feature>
<comment type="caution">
    <text evidence="2">The sequence shown here is derived from an EMBL/GenBank/DDBJ whole genome shotgun (WGS) entry which is preliminary data.</text>
</comment>
<dbReference type="AlphaFoldDB" id="A0A7W4P3G2"/>
<dbReference type="EMBL" id="JABEQH010000011">
    <property type="protein sequence ID" value="MBB2176126.1"/>
    <property type="molecule type" value="Genomic_DNA"/>
</dbReference>
<keyword evidence="1" id="KW-1133">Transmembrane helix</keyword>
<keyword evidence="3" id="KW-1185">Reference proteome</keyword>
<accession>A0A7W4P3G2</accession>